<dbReference type="InterPro" id="IPR018357">
    <property type="entry name" value="Hexapep_transf_CS"/>
</dbReference>
<evidence type="ECO:0000313" key="7">
    <source>
        <dbReference type="Proteomes" id="UP000681356"/>
    </source>
</evidence>
<dbReference type="NCBIfam" id="TIGR03308">
    <property type="entry name" value="phn_thr-fam"/>
    <property type="match status" value="1"/>
</dbReference>
<dbReference type="InterPro" id="IPR011004">
    <property type="entry name" value="Trimer_LpxA-like_sf"/>
</dbReference>
<dbReference type="PROSITE" id="PS00101">
    <property type="entry name" value="HEXAPEP_TRANSFERASES"/>
    <property type="match status" value="1"/>
</dbReference>
<evidence type="ECO:0000256" key="3">
    <source>
        <dbReference type="ARBA" id="ARBA00022737"/>
    </source>
</evidence>
<keyword evidence="7" id="KW-1185">Reference proteome</keyword>
<proteinExistence type="inferred from homology"/>
<keyword evidence="3" id="KW-0677">Repeat</keyword>
<dbReference type="InterPro" id="IPR050179">
    <property type="entry name" value="Trans_hexapeptide_repeat"/>
</dbReference>
<sequence>MHDNRLPFRRLCRDRPRQPNPAQRIRHYSYCDRFANIAAIVRVGATDHPLHTPACHHFLYRSLDYWDDADIDEDFLAHRRSRRARIGHDTWIGHGAMIKPQVTLGDGAVVASGAVVTRDVARYMIVAGTPDRVLRPRQPPEIAECLVALAWWDWSLDALRMAPEDFRELSAEAFLDRHDG</sequence>
<name>A0A8J7WC68_9RHOB</name>
<evidence type="ECO:0000256" key="4">
    <source>
        <dbReference type="ARBA" id="ARBA00023315"/>
    </source>
</evidence>
<feature type="compositionally biased region" description="Basic and acidic residues" evidence="5">
    <location>
        <begin position="1"/>
        <end position="17"/>
    </location>
</feature>
<reference evidence="6" key="1">
    <citation type="submission" date="2021-04" db="EMBL/GenBank/DDBJ databases">
        <authorList>
            <person name="Yoon J."/>
        </authorList>
    </citation>
    <scope>NUCLEOTIDE SEQUENCE</scope>
    <source>
        <strain evidence="6">KMU-90</strain>
    </source>
</reference>
<keyword evidence="2" id="KW-0808">Transferase</keyword>
<keyword evidence="4" id="KW-0012">Acyltransferase</keyword>
<dbReference type="Gene3D" id="2.160.10.10">
    <property type="entry name" value="Hexapeptide repeat proteins"/>
    <property type="match status" value="1"/>
</dbReference>
<organism evidence="6 7">
    <name type="scientific">Thetidibacter halocola</name>
    <dbReference type="NCBI Taxonomy" id="2827239"/>
    <lineage>
        <taxon>Bacteria</taxon>
        <taxon>Pseudomonadati</taxon>
        <taxon>Pseudomonadota</taxon>
        <taxon>Alphaproteobacteria</taxon>
        <taxon>Rhodobacterales</taxon>
        <taxon>Roseobacteraceae</taxon>
        <taxon>Thetidibacter</taxon>
    </lineage>
</organism>
<dbReference type="Pfam" id="PF00132">
    <property type="entry name" value="Hexapep"/>
    <property type="match status" value="1"/>
</dbReference>
<dbReference type="PANTHER" id="PTHR43300">
    <property type="entry name" value="ACETYLTRANSFERASE"/>
    <property type="match status" value="1"/>
</dbReference>
<evidence type="ECO:0000256" key="5">
    <source>
        <dbReference type="SAM" id="MobiDB-lite"/>
    </source>
</evidence>
<comment type="similarity">
    <text evidence="1">Belongs to the transferase hexapeptide repeat family.</text>
</comment>
<evidence type="ECO:0000313" key="6">
    <source>
        <dbReference type="EMBL" id="MBS0124900.1"/>
    </source>
</evidence>
<evidence type="ECO:0000256" key="2">
    <source>
        <dbReference type="ARBA" id="ARBA00022679"/>
    </source>
</evidence>
<dbReference type="EMBL" id="JAGTUU010000004">
    <property type="protein sequence ID" value="MBS0124900.1"/>
    <property type="molecule type" value="Genomic_DNA"/>
</dbReference>
<comment type="caution">
    <text evidence="6">The sequence shown here is derived from an EMBL/GenBank/DDBJ whole genome shotgun (WGS) entry which is preliminary data.</text>
</comment>
<dbReference type="GO" id="GO:0016746">
    <property type="term" value="F:acyltransferase activity"/>
    <property type="evidence" value="ECO:0007669"/>
    <property type="project" value="UniProtKB-KW"/>
</dbReference>
<dbReference type="AlphaFoldDB" id="A0A8J7WC68"/>
<dbReference type="SUPFAM" id="SSF51161">
    <property type="entry name" value="Trimeric LpxA-like enzymes"/>
    <property type="match status" value="1"/>
</dbReference>
<gene>
    <name evidence="6" type="ORF">KB874_12400</name>
</gene>
<dbReference type="InterPro" id="IPR017694">
    <property type="entry name" value="Phosphonate_tfrase_rpt"/>
</dbReference>
<dbReference type="PANTHER" id="PTHR43300:SF11">
    <property type="entry name" value="ACETYLTRANSFERASE RV3034C-RELATED"/>
    <property type="match status" value="1"/>
</dbReference>
<feature type="region of interest" description="Disordered" evidence="5">
    <location>
        <begin position="1"/>
        <end position="21"/>
    </location>
</feature>
<dbReference type="Proteomes" id="UP000681356">
    <property type="component" value="Unassembled WGS sequence"/>
</dbReference>
<accession>A0A8J7WC68</accession>
<dbReference type="InterPro" id="IPR001451">
    <property type="entry name" value="Hexapep"/>
</dbReference>
<evidence type="ECO:0000256" key="1">
    <source>
        <dbReference type="ARBA" id="ARBA00007274"/>
    </source>
</evidence>
<dbReference type="CDD" id="cd03349">
    <property type="entry name" value="LbH_XAT"/>
    <property type="match status" value="1"/>
</dbReference>
<protein>
    <submittedName>
        <fullName evidence="6">Chloramphenicol acetyltransferase</fullName>
    </submittedName>
</protein>